<dbReference type="Proteomes" id="UP001500469">
    <property type="component" value="Unassembled WGS sequence"/>
</dbReference>
<evidence type="ECO:0000313" key="2">
    <source>
        <dbReference type="Proteomes" id="UP001500469"/>
    </source>
</evidence>
<dbReference type="EMBL" id="BAAAFI010000004">
    <property type="protein sequence ID" value="GAA0878177.1"/>
    <property type="molecule type" value="Genomic_DNA"/>
</dbReference>
<protein>
    <recommendedName>
        <fullName evidence="3">Outer membrane efflux protein</fullName>
    </recommendedName>
</protein>
<dbReference type="RefSeq" id="WP_343849409.1">
    <property type="nucleotide sequence ID" value="NZ_BAAAFI010000004.1"/>
</dbReference>
<name>A0ABP3YEM0_9BACT</name>
<reference evidence="2" key="1">
    <citation type="journal article" date="2019" name="Int. J. Syst. Evol. Microbiol.">
        <title>The Global Catalogue of Microorganisms (GCM) 10K type strain sequencing project: providing services to taxonomists for standard genome sequencing and annotation.</title>
        <authorList>
            <consortium name="The Broad Institute Genomics Platform"/>
            <consortium name="The Broad Institute Genome Sequencing Center for Infectious Disease"/>
            <person name="Wu L."/>
            <person name="Ma J."/>
        </authorList>
    </citation>
    <scope>NUCLEOTIDE SEQUENCE [LARGE SCALE GENOMIC DNA]</scope>
    <source>
        <strain evidence="2">JCM 16112</strain>
    </source>
</reference>
<comment type="caution">
    <text evidence="1">The sequence shown here is derived from an EMBL/GenBank/DDBJ whole genome shotgun (WGS) entry which is preliminary data.</text>
</comment>
<organism evidence="1 2">
    <name type="scientific">Algoriphagus jejuensis</name>
    <dbReference type="NCBI Taxonomy" id="419934"/>
    <lineage>
        <taxon>Bacteria</taxon>
        <taxon>Pseudomonadati</taxon>
        <taxon>Bacteroidota</taxon>
        <taxon>Cytophagia</taxon>
        <taxon>Cytophagales</taxon>
        <taxon>Cyclobacteriaceae</taxon>
        <taxon>Algoriphagus</taxon>
    </lineage>
</organism>
<accession>A0ABP3YEM0</accession>
<evidence type="ECO:0000313" key="1">
    <source>
        <dbReference type="EMBL" id="GAA0878177.1"/>
    </source>
</evidence>
<proteinExistence type="predicted"/>
<gene>
    <name evidence="1" type="ORF">GCM10009119_11450</name>
</gene>
<evidence type="ECO:0008006" key="3">
    <source>
        <dbReference type="Google" id="ProtNLM"/>
    </source>
</evidence>
<keyword evidence="2" id="KW-1185">Reference proteome</keyword>
<sequence length="72" mass="7703">MSCFSRSWTASQRIESQLLQTQIALADESIKLEQSRALPVVGADGSLGFTPAANDIGNIFQGEDGGPFRTSE</sequence>